<feature type="binding site" evidence="14">
    <location>
        <begin position="322"/>
        <end position="329"/>
    </location>
    <ligand>
        <name>GTP</name>
        <dbReference type="ChEBI" id="CHEBI:37565"/>
    </ligand>
</feature>
<evidence type="ECO:0000256" key="16">
    <source>
        <dbReference type="PROSITE-ProRule" id="PRU00266"/>
    </source>
</evidence>
<evidence type="ECO:0000256" key="5">
    <source>
        <dbReference type="ARBA" id="ARBA00022884"/>
    </source>
</evidence>
<evidence type="ECO:0000259" key="18">
    <source>
        <dbReference type="PROSITE" id="PS50142"/>
    </source>
</evidence>
<dbReference type="Proteomes" id="UP001140074">
    <property type="component" value="Unassembled WGS sequence"/>
</dbReference>
<dbReference type="PROSITE" id="PS50142">
    <property type="entry name" value="RNASE_3_2"/>
    <property type="match status" value="1"/>
</dbReference>
<feature type="domain" description="DRBM" evidence="17">
    <location>
        <begin position="206"/>
        <end position="276"/>
    </location>
</feature>
<evidence type="ECO:0000256" key="11">
    <source>
        <dbReference type="ARBA" id="ARBA00024034"/>
    </source>
</evidence>
<keyword evidence="3" id="KW-0519">Myristate</keyword>
<keyword evidence="6" id="KW-0689">Ribosomal protein</keyword>
<keyword evidence="15" id="KW-0460">Magnesium</keyword>
<feature type="binding site" evidence="14">
    <location>
        <begin position="424"/>
        <end position="427"/>
    </location>
    <ligand>
        <name>GTP</name>
        <dbReference type="ChEBI" id="CHEBI:37565"/>
    </ligand>
</feature>
<feature type="binding site" evidence="15">
    <location>
        <position position="346"/>
    </location>
    <ligand>
        <name>Mg(2+)</name>
        <dbReference type="ChEBI" id="CHEBI:18420"/>
    </ligand>
</feature>
<feature type="binding site" evidence="14">
    <location>
        <position position="368"/>
    </location>
    <ligand>
        <name>GTP</name>
        <dbReference type="ChEBI" id="CHEBI:37565"/>
    </ligand>
</feature>
<keyword evidence="7" id="KW-0496">Mitochondrion</keyword>
<dbReference type="PRINTS" id="PR00328">
    <property type="entry name" value="SAR1GTPBP"/>
</dbReference>
<dbReference type="GO" id="GO:0005525">
    <property type="term" value="F:GTP binding"/>
    <property type="evidence" value="ECO:0007669"/>
    <property type="project" value="UniProtKB-KW"/>
</dbReference>
<organism evidence="19 20">
    <name type="scientific">Coemansia aciculifera</name>
    <dbReference type="NCBI Taxonomy" id="417176"/>
    <lineage>
        <taxon>Eukaryota</taxon>
        <taxon>Fungi</taxon>
        <taxon>Fungi incertae sedis</taxon>
        <taxon>Zoopagomycota</taxon>
        <taxon>Kickxellomycotina</taxon>
        <taxon>Kickxellomycetes</taxon>
        <taxon>Kickxellales</taxon>
        <taxon>Kickxellaceae</taxon>
        <taxon>Coemansia</taxon>
    </lineage>
</organism>
<evidence type="ECO:0000256" key="6">
    <source>
        <dbReference type="ARBA" id="ARBA00022980"/>
    </source>
</evidence>
<dbReference type="GO" id="GO:0003725">
    <property type="term" value="F:double-stranded RNA binding"/>
    <property type="evidence" value="ECO:0007669"/>
    <property type="project" value="InterPro"/>
</dbReference>
<dbReference type="InterPro" id="IPR000999">
    <property type="entry name" value="RNase_III_dom"/>
</dbReference>
<evidence type="ECO:0000256" key="8">
    <source>
        <dbReference type="ARBA" id="ARBA00023134"/>
    </source>
</evidence>
<dbReference type="Gene3D" id="1.10.1520.10">
    <property type="entry name" value="Ribonuclease III domain"/>
    <property type="match status" value="2"/>
</dbReference>
<feature type="domain" description="RNase III" evidence="18">
    <location>
        <begin position="54"/>
        <end position="179"/>
    </location>
</feature>
<dbReference type="Gene3D" id="3.30.160.20">
    <property type="match status" value="1"/>
</dbReference>
<evidence type="ECO:0000256" key="15">
    <source>
        <dbReference type="PIRSR" id="PIRSR606689-2"/>
    </source>
</evidence>
<dbReference type="CDD" id="cd00593">
    <property type="entry name" value="RIBOc"/>
    <property type="match status" value="1"/>
</dbReference>
<dbReference type="InterPro" id="IPR006689">
    <property type="entry name" value="Small_GTPase_ARF/SAR"/>
</dbReference>
<dbReference type="CDD" id="cd19873">
    <property type="entry name" value="DSRM_MRPL3_like"/>
    <property type="match status" value="1"/>
</dbReference>
<dbReference type="SMART" id="SM00178">
    <property type="entry name" value="SAR"/>
    <property type="match status" value="1"/>
</dbReference>
<gene>
    <name evidence="19" type="primary">ARL1</name>
    <name evidence="19" type="ORF">GGH94_001122</name>
</gene>
<comment type="subcellular location">
    <subcellularLocation>
        <location evidence="1">Mitochondrion</location>
    </subcellularLocation>
</comment>
<dbReference type="Pfam" id="PF00025">
    <property type="entry name" value="Arf"/>
    <property type="match status" value="1"/>
</dbReference>
<evidence type="ECO:0000256" key="1">
    <source>
        <dbReference type="ARBA" id="ARBA00004173"/>
    </source>
</evidence>
<dbReference type="GO" id="GO:0003924">
    <property type="term" value="F:GTPase activity"/>
    <property type="evidence" value="ECO:0007669"/>
    <property type="project" value="InterPro"/>
</dbReference>
<dbReference type="PROSITE" id="PS50137">
    <property type="entry name" value="DS_RBD"/>
    <property type="match status" value="1"/>
</dbReference>
<evidence type="ECO:0000256" key="9">
    <source>
        <dbReference type="ARBA" id="ARBA00023274"/>
    </source>
</evidence>
<dbReference type="Gene3D" id="3.40.50.300">
    <property type="entry name" value="P-loop containing nucleotide triphosphate hydrolases"/>
    <property type="match status" value="1"/>
</dbReference>
<evidence type="ECO:0000256" key="7">
    <source>
        <dbReference type="ARBA" id="ARBA00023128"/>
    </source>
</evidence>
<keyword evidence="20" id="KW-1185">Reference proteome</keyword>
<keyword evidence="10" id="KW-0449">Lipoprotein</keyword>
<dbReference type="GO" id="GO:0046872">
    <property type="term" value="F:metal ion binding"/>
    <property type="evidence" value="ECO:0007669"/>
    <property type="project" value="UniProtKB-KW"/>
</dbReference>
<evidence type="ECO:0000256" key="14">
    <source>
        <dbReference type="PIRSR" id="PIRSR606689-1"/>
    </source>
</evidence>
<dbReference type="CDD" id="cd04151">
    <property type="entry name" value="Arl1"/>
    <property type="match status" value="1"/>
</dbReference>
<dbReference type="SMART" id="SM00175">
    <property type="entry name" value="RAB"/>
    <property type="match status" value="1"/>
</dbReference>
<dbReference type="EMBL" id="JANBUY010000026">
    <property type="protein sequence ID" value="KAJ2867056.1"/>
    <property type="molecule type" value="Genomic_DNA"/>
</dbReference>
<dbReference type="InterPro" id="IPR005225">
    <property type="entry name" value="Small_GTP-bd"/>
</dbReference>
<dbReference type="SMART" id="SM00535">
    <property type="entry name" value="RIBOc"/>
    <property type="match status" value="1"/>
</dbReference>
<dbReference type="SUPFAM" id="SSF69065">
    <property type="entry name" value="RNase III domain-like"/>
    <property type="match status" value="1"/>
</dbReference>
<dbReference type="SUPFAM" id="SSF52540">
    <property type="entry name" value="P-loop containing nucleoside triphosphate hydrolases"/>
    <property type="match status" value="1"/>
</dbReference>
<comment type="similarity">
    <text evidence="2">Belongs to the small GTPase superfamily. Arf family.</text>
</comment>
<dbReference type="InterPro" id="IPR027417">
    <property type="entry name" value="P-loop_NTPase"/>
</dbReference>
<dbReference type="SUPFAM" id="SSF54768">
    <property type="entry name" value="dsRNA-binding domain-like"/>
    <property type="match status" value="1"/>
</dbReference>
<evidence type="ECO:0000256" key="4">
    <source>
        <dbReference type="ARBA" id="ARBA00022741"/>
    </source>
</evidence>
<dbReference type="InterPro" id="IPR024156">
    <property type="entry name" value="Small_GTPase_ARF"/>
</dbReference>
<protein>
    <recommendedName>
        <fullName evidence="13">ADP-ribosylation factor-like protein 1</fullName>
    </recommendedName>
    <alternativeName>
        <fullName evidence="12">Large ribosomal subunit protein mL44</fullName>
    </alternativeName>
</protein>
<feature type="binding site" evidence="15">
    <location>
        <position position="329"/>
    </location>
    <ligand>
        <name>Mg(2+)</name>
        <dbReference type="ChEBI" id="CHEBI:18420"/>
    </ligand>
</feature>
<keyword evidence="4 14" id="KW-0547">Nucleotide-binding</keyword>
<evidence type="ECO:0000256" key="12">
    <source>
        <dbReference type="ARBA" id="ARBA00035187"/>
    </source>
</evidence>
<comment type="caution">
    <text evidence="19">The sequence shown here is derived from an EMBL/GenBank/DDBJ whole genome shotgun (WGS) entry which is preliminary data.</text>
</comment>
<reference evidence="19" key="1">
    <citation type="submission" date="2022-07" db="EMBL/GenBank/DDBJ databases">
        <title>Phylogenomic reconstructions and comparative analyses of Kickxellomycotina fungi.</title>
        <authorList>
            <person name="Reynolds N.K."/>
            <person name="Stajich J.E."/>
            <person name="Barry K."/>
            <person name="Grigoriev I.V."/>
            <person name="Crous P."/>
            <person name="Smith M.E."/>
        </authorList>
    </citation>
    <scope>NUCLEOTIDE SEQUENCE</scope>
    <source>
        <strain evidence="19">RSA 476</strain>
    </source>
</reference>
<evidence type="ECO:0000256" key="3">
    <source>
        <dbReference type="ARBA" id="ARBA00022707"/>
    </source>
</evidence>
<keyword evidence="15" id="KW-0479">Metal-binding</keyword>
<dbReference type="GO" id="GO:0004525">
    <property type="term" value="F:ribonuclease III activity"/>
    <property type="evidence" value="ECO:0007669"/>
    <property type="project" value="InterPro"/>
</dbReference>
<dbReference type="FunFam" id="3.40.50.300:FF:000306">
    <property type="entry name" value="ADP-ribosylation factor-like protein 1"/>
    <property type="match status" value="1"/>
</dbReference>
<accession>A0A9W8M8F9</accession>
<evidence type="ECO:0000256" key="10">
    <source>
        <dbReference type="ARBA" id="ARBA00023288"/>
    </source>
</evidence>
<dbReference type="InterPro" id="IPR044444">
    <property type="entry name" value="Ribosomal_mL44_DSRM_metazoa"/>
</dbReference>
<evidence type="ECO:0000259" key="17">
    <source>
        <dbReference type="PROSITE" id="PS50137"/>
    </source>
</evidence>
<dbReference type="Pfam" id="PF22892">
    <property type="entry name" value="DSRM_MRPL44"/>
    <property type="match status" value="1"/>
</dbReference>
<sequence>MFSTVTRATSRAGFKLGAVGGSRAALSIGTARKMAKEAPANGRRVVAEAGPTTYAALEARLNLSFGDHGVMEQVCTHKSYAQGRVEHNERLEWIGKRALNLFVGEHLIATYPNLSTEALQDVQHSSFGMSSLAEVGRHFGMQAAMRWEPVSREAPAVGLTKVLGKAVQALVGAIYQRQGVAAARSFVKQHVLSRPVDVEAVMQIKNPKVMLVALTRQKGMEYPVARILKETGRFTSSPVFIVGVFCATKMVGMGFGSSLKMAEHRAAKDALLKHYAKEIKDISVTGDEPDVKDKSNEMGHYVSKFTSLFSWGDREVRILILGLDGAGKTTILYRLQIGDVVSTIPTIGFNVETVVYKNIKFQVWDLGGQTSIRPYWRCYYANTDAVIYVVDSCDRDRIGTSRDELASMLGEEELQEAALLVFANKQDMKGAMSSAEVSEALGLPRLKSRQWAIYKTSALKGEGLDEGLDWLVNAINAK</sequence>
<dbReference type="GO" id="GO:0006396">
    <property type="term" value="P:RNA processing"/>
    <property type="evidence" value="ECO:0007669"/>
    <property type="project" value="InterPro"/>
</dbReference>
<keyword evidence="8 14" id="KW-0342">GTP-binding</keyword>
<dbReference type="SMART" id="SM00358">
    <property type="entry name" value="DSRM"/>
    <property type="match status" value="1"/>
</dbReference>
<keyword evidence="9" id="KW-0687">Ribonucleoprotein</keyword>
<dbReference type="Pfam" id="PF14622">
    <property type="entry name" value="Ribonucleas_3_3"/>
    <property type="match status" value="1"/>
</dbReference>
<dbReference type="InterPro" id="IPR044443">
    <property type="entry name" value="Ribosomal_mL44_DSRM_fung"/>
</dbReference>
<comment type="similarity">
    <text evidence="11">Belongs to the ribonuclease III family. Mitochondrion-specific ribosomal protein mL44 subfamily.</text>
</comment>
<evidence type="ECO:0000313" key="20">
    <source>
        <dbReference type="Proteomes" id="UP001140074"/>
    </source>
</evidence>
<dbReference type="InterPro" id="IPR014720">
    <property type="entry name" value="dsRBD_dom"/>
</dbReference>
<evidence type="ECO:0000256" key="2">
    <source>
        <dbReference type="ARBA" id="ARBA00010290"/>
    </source>
</evidence>
<name>A0A9W8M8F9_9FUNG</name>
<dbReference type="PROSITE" id="PS51417">
    <property type="entry name" value="ARF"/>
    <property type="match status" value="1"/>
</dbReference>
<dbReference type="AlphaFoldDB" id="A0A9W8M8F9"/>
<evidence type="ECO:0000256" key="13">
    <source>
        <dbReference type="ARBA" id="ARBA00040615"/>
    </source>
</evidence>
<keyword evidence="5 16" id="KW-0694">RNA-binding</keyword>
<dbReference type="InterPro" id="IPR036389">
    <property type="entry name" value="RNase_III_sf"/>
</dbReference>
<evidence type="ECO:0000313" key="19">
    <source>
        <dbReference type="EMBL" id="KAJ2867056.1"/>
    </source>
</evidence>
<dbReference type="SMART" id="SM00177">
    <property type="entry name" value="ARF"/>
    <property type="match status" value="1"/>
</dbReference>
<proteinExistence type="inferred from homology"/>
<dbReference type="NCBIfam" id="TIGR00231">
    <property type="entry name" value="small_GTP"/>
    <property type="match status" value="1"/>
</dbReference>
<dbReference type="PANTHER" id="PTHR11711">
    <property type="entry name" value="ADP RIBOSYLATION FACTOR-RELATED"/>
    <property type="match status" value="1"/>
</dbReference>